<feature type="transmembrane region" description="Helical" evidence="10">
    <location>
        <begin position="169"/>
        <end position="191"/>
    </location>
</feature>
<dbReference type="EMBL" id="RJVQ01000002">
    <property type="protein sequence ID" value="RQW64424.1"/>
    <property type="molecule type" value="Genomic_DNA"/>
</dbReference>
<dbReference type="GO" id="GO:0005886">
    <property type="term" value="C:plasma membrane"/>
    <property type="evidence" value="ECO:0007669"/>
    <property type="project" value="UniProtKB-SubCell"/>
</dbReference>
<evidence type="ECO:0000313" key="13">
    <source>
        <dbReference type="Proteomes" id="UP000281112"/>
    </source>
</evidence>
<keyword evidence="12" id="KW-0808">Transferase</keyword>
<keyword evidence="13" id="KW-1185">Reference proteome</keyword>
<dbReference type="PANTHER" id="PTHR43547:SF3">
    <property type="entry name" value="SENSOR PROTEIN CITS"/>
    <property type="match status" value="1"/>
</dbReference>
<comment type="catalytic activity">
    <reaction evidence="1">
        <text>ATP + protein L-histidine = ADP + protein N-phospho-L-histidine.</text>
        <dbReference type="EC" id="2.7.13.3"/>
    </reaction>
</comment>
<evidence type="ECO:0000256" key="7">
    <source>
        <dbReference type="ARBA" id="ARBA00022692"/>
    </source>
</evidence>
<evidence type="ECO:0000313" key="12">
    <source>
        <dbReference type="EMBL" id="RQW64424.1"/>
    </source>
</evidence>
<evidence type="ECO:0000256" key="9">
    <source>
        <dbReference type="ARBA" id="ARBA00023136"/>
    </source>
</evidence>
<dbReference type="EC" id="2.7.13.3" evidence="4"/>
<dbReference type="Pfam" id="PF02518">
    <property type="entry name" value="HATPase_c"/>
    <property type="match status" value="1"/>
</dbReference>
<protein>
    <recommendedName>
        <fullName evidence="4">histidine kinase</fullName>
        <ecNumber evidence="4">2.7.13.3</ecNumber>
    </recommendedName>
</protein>
<evidence type="ECO:0000256" key="3">
    <source>
        <dbReference type="ARBA" id="ARBA00004651"/>
    </source>
</evidence>
<evidence type="ECO:0000256" key="10">
    <source>
        <dbReference type="SAM" id="Phobius"/>
    </source>
</evidence>
<dbReference type="InterPro" id="IPR029151">
    <property type="entry name" value="Sensor-like_sf"/>
</dbReference>
<evidence type="ECO:0000256" key="2">
    <source>
        <dbReference type="ARBA" id="ARBA00004533"/>
    </source>
</evidence>
<feature type="domain" description="Histidine kinase" evidence="11">
    <location>
        <begin position="313"/>
        <end position="531"/>
    </location>
</feature>
<feature type="transmembrane region" description="Helical" evidence="10">
    <location>
        <begin position="6"/>
        <end position="30"/>
    </location>
</feature>
<dbReference type="Pfam" id="PF14689">
    <property type="entry name" value="SPOB_a"/>
    <property type="match status" value="1"/>
</dbReference>
<dbReference type="Gene3D" id="1.10.287.130">
    <property type="match status" value="1"/>
</dbReference>
<proteinExistence type="predicted"/>
<keyword evidence="8 10" id="KW-1133">Transmembrane helix</keyword>
<evidence type="ECO:0000259" key="11">
    <source>
        <dbReference type="PROSITE" id="PS50109"/>
    </source>
</evidence>
<dbReference type="RefSeq" id="WP_124936545.1">
    <property type="nucleotide sequence ID" value="NZ_RJVQ01000002.1"/>
</dbReference>
<evidence type="ECO:0000256" key="8">
    <source>
        <dbReference type="ARBA" id="ARBA00022989"/>
    </source>
</evidence>
<dbReference type="SUPFAM" id="SSF55874">
    <property type="entry name" value="ATPase domain of HSP90 chaperone/DNA topoisomerase II/histidine kinase"/>
    <property type="match status" value="1"/>
</dbReference>
<dbReference type="SUPFAM" id="SSF103190">
    <property type="entry name" value="Sensory domain-like"/>
    <property type="match status" value="1"/>
</dbReference>
<comment type="subcellular location">
    <subcellularLocation>
        <location evidence="2">Cell inner membrane</location>
    </subcellularLocation>
    <subcellularLocation>
        <location evidence="3">Cell membrane</location>
        <topology evidence="3">Multi-pass membrane protein</topology>
    </subcellularLocation>
</comment>
<dbReference type="Gene3D" id="3.30.565.10">
    <property type="entry name" value="Histidine kinase-like ATPase, C-terminal domain"/>
    <property type="match status" value="1"/>
</dbReference>
<dbReference type="PROSITE" id="PS50109">
    <property type="entry name" value="HIS_KIN"/>
    <property type="match status" value="1"/>
</dbReference>
<feature type="transmembrane region" description="Helical" evidence="10">
    <location>
        <begin position="139"/>
        <end position="157"/>
    </location>
</feature>
<dbReference type="InterPro" id="IPR004358">
    <property type="entry name" value="Sig_transdc_His_kin-like_C"/>
</dbReference>
<organism evidence="12 13">
    <name type="scientific">Vibrio viridaestus</name>
    <dbReference type="NCBI Taxonomy" id="2487322"/>
    <lineage>
        <taxon>Bacteria</taxon>
        <taxon>Pseudomonadati</taxon>
        <taxon>Pseudomonadota</taxon>
        <taxon>Gammaproteobacteria</taxon>
        <taxon>Vibrionales</taxon>
        <taxon>Vibrionaceae</taxon>
        <taxon>Vibrio</taxon>
    </lineage>
</organism>
<accession>A0A3N9TKC3</accession>
<keyword evidence="12" id="KW-0418">Kinase</keyword>
<evidence type="ECO:0000256" key="4">
    <source>
        <dbReference type="ARBA" id="ARBA00012438"/>
    </source>
</evidence>
<keyword evidence="9 10" id="KW-0472">Membrane</keyword>
<dbReference type="InterPro" id="IPR036890">
    <property type="entry name" value="HATPase_C_sf"/>
</dbReference>
<dbReference type="Proteomes" id="UP000281112">
    <property type="component" value="Unassembled WGS sequence"/>
</dbReference>
<dbReference type="InterPro" id="IPR039506">
    <property type="entry name" value="SPOB_a"/>
</dbReference>
<dbReference type="InterPro" id="IPR005467">
    <property type="entry name" value="His_kinase_dom"/>
</dbReference>
<evidence type="ECO:0000256" key="6">
    <source>
        <dbReference type="ARBA" id="ARBA00022553"/>
    </source>
</evidence>
<keyword evidence="5" id="KW-1003">Cell membrane</keyword>
<dbReference type="Gene3D" id="3.30.450.20">
    <property type="entry name" value="PAS domain"/>
    <property type="match status" value="2"/>
</dbReference>
<dbReference type="Pfam" id="PF17203">
    <property type="entry name" value="sCache_3_2"/>
    <property type="match status" value="1"/>
</dbReference>
<name>A0A3N9TKC3_9VIBR</name>
<sequence>MKLKNYLTLSTVAATSSIVIIVTVALLYLLQHSYHEGLKARGLELGAVIAHDPIVINSVRDKNEGMPQYVLQHYIESIRSRTDASFIVVVDKNAIRLSHPDALKVGKKFVGNDIHRALSQGEQYSTIDTGSLGKAIRNFVPVVMNGKVIGAVCIGYLSEQISDILQKQFIQIIVLIAGVYLVGLCVTVAFLTKIKRTFFDFEPEYIANKFREHEMVFDSIRDAIIATDQDMKVTLINDRAMKMLSMGILDRADFIDQLLSRYSVSLSHLILQNPEKFQQGEFSLGHQTYQADIYPIITAKGLRGHVIVFFVKSTANDMENELTYLKNYSELLRSKTHEYSNKLNVLSGMLQIGKYDECIEFIQQEADGYQSIINQIVRSIANSAIAGLLLAKFNKASRMGVQFKLDSDSSFSAYEKDISEKVVTILGNLIDNALLAAWENRHQQTNPFVSIYISDRSKHMMIEVEDNGVGVPSDIEDNILEFGVTSKNTDDQNGVGLYLVKQLVDYMNGSIDWERTEDNSTLFSVYLEKKVATDEK</sequence>
<keyword evidence="7 10" id="KW-0812">Transmembrane</keyword>
<evidence type="ECO:0000256" key="1">
    <source>
        <dbReference type="ARBA" id="ARBA00000085"/>
    </source>
</evidence>
<dbReference type="InterPro" id="IPR003594">
    <property type="entry name" value="HATPase_dom"/>
</dbReference>
<dbReference type="InterPro" id="IPR033463">
    <property type="entry name" value="sCache_3"/>
</dbReference>
<reference evidence="12 13" key="1">
    <citation type="submission" date="2018-11" db="EMBL/GenBank/DDBJ databases">
        <title>Vibrio LJC006 sp. nov., isolated from seawater during the bloom of the enteromorpha.</title>
        <authorList>
            <person name="Liang J."/>
        </authorList>
    </citation>
    <scope>NUCLEOTIDE SEQUENCE [LARGE SCALE GENOMIC DNA]</scope>
    <source>
        <strain evidence="12 13">LJC006</strain>
    </source>
</reference>
<dbReference type="OrthoDB" id="9792686at2"/>
<comment type="caution">
    <text evidence="12">The sequence shown here is derived from an EMBL/GenBank/DDBJ whole genome shotgun (WGS) entry which is preliminary data.</text>
</comment>
<dbReference type="GO" id="GO:0000155">
    <property type="term" value="F:phosphorelay sensor kinase activity"/>
    <property type="evidence" value="ECO:0007669"/>
    <property type="project" value="TreeGrafter"/>
</dbReference>
<dbReference type="PANTHER" id="PTHR43547">
    <property type="entry name" value="TWO-COMPONENT HISTIDINE KINASE"/>
    <property type="match status" value="1"/>
</dbReference>
<dbReference type="SMART" id="SM00387">
    <property type="entry name" value="HATPase_c"/>
    <property type="match status" value="1"/>
</dbReference>
<keyword evidence="6" id="KW-0597">Phosphoprotein</keyword>
<dbReference type="PRINTS" id="PR00344">
    <property type="entry name" value="BCTRLSENSOR"/>
</dbReference>
<dbReference type="AlphaFoldDB" id="A0A3N9TKC3"/>
<evidence type="ECO:0000256" key="5">
    <source>
        <dbReference type="ARBA" id="ARBA00022475"/>
    </source>
</evidence>
<gene>
    <name evidence="12" type="ORF">EES38_07575</name>
</gene>